<proteinExistence type="predicted"/>
<name>A0A6G1E6F7_9ORYZ</name>
<protein>
    <submittedName>
        <fullName evidence="2">Uncharacterized protein</fullName>
    </submittedName>
</protein>
<feature type="compositionally biased region" description="Basic and acidic residues" evidence="1">
    <location>
        <begin position="44"/>
        <end position="59"/>
    </location>
</feature>
<keyword evidence="3" id="KW-1185">Reference proteome</keyword>
<organism evidence="2 3">
    <name type="scientific">Oryza meyeriana var. granulata</name>
    <dbReference type="NCBI Taxonomy" id="110450"/>
    <lineage>
        <taxon>Eukaryota</taxon>
        <taxon>Viridiplantae</taxon>
        <taxon>Streptophyta</taxon>
        <taxon>Embryophyta</taxon>
        <taxon>Tracheophyta</taxon>
        <taxon>Spermatophyta</taxon>
        <taxon>Magnoliopsida</taxon>
        <taxon>Liliopsida</taxon>
        <taxon>Poales</taxon>
        <taxon>Poaceae</taxon>
        <taxon>BOP clade</taxon>
        <taxon>Oryzoideae</taxon>
        <taxon>Oryzeae</taxon>
        <taxon>Oryzinae</taxon>
        <taxon>Oryza</taxon>
        <taxon>Oryza meyeriana</taxon>
    </lineage>
</organism>
<dbReference type="Proteomes" id="UP000479710">
    <property type="component" value="Unassembled WGS sequence"/>
</dbReference>
<dbReference type="OrthoDB" id="10680516at2759"/>
<evidence type="ECO:0000256" key="1">
    <source>
        <dbReference type="SAM" id="MobiDB-lite"/>
    </source>
</evidence>
<feature type="region of interest" description="Disordered" evidence="1">
    <location>
        <begin position="44"/>
        <end position="84"/>
    </location>
</feature>
<dbReference type="EMBL" id="SPHZ02000005">
    <property type="protein sequence ID" value="KAF0920368.1"/>
    <property type="molecule type" value="Genomic_DNA"/>
</dbReference>
<accession>A0A6G1E6F7</accession>
<sequence length="84" mass="9921">MNTPRMQYYTKSMLKQWKRTVYGRNGISEVQPDEIEYIVVPKEDVKKRPRLHETSDAKKNVKKRSRLHETSGVEEDESGKDLLN</sequence>
<dbReference type="AlphaFoldDB" id="A0A6G1E6F7"/>
<evidence type="ECO:0000313" key="3">
    <source>
        <dbReference type="Proteomes" id="UP000479710"/>
    </source>
</evidence>
<gene>
    <name evidence="2" type="ORF">E2562_034830</name>
</gene>
<evidence type="ECO:0000313" key="2">
    <source>
        <dbReference type="EMBL" id="KAF0920368.1"/>
    </source>
</evidence>
<reference evidence="2 3" key="1">
    <citation type="submission" date="2019-11" db="EMBL/GenBank/DDBJ databases">
        <title>Whole genome sequence of Oryza granulata.</title>
        <authorList>
            <person name="Li W."/>
        </authorList>
    </citation>
    <scope>NUCLEOTIDE SEQUENCE [LARGE SCALE GENOMIC DNA]</scope>
    <source>
        <strain evidence="3">cv. Menghai</strain>
        <tissue evidence="2">Leaf</tissue>
    </source>
</reference>
<comment type="caution">
    <text evidence="2">The sequence shown here is derived from an EMBL/GenBank/DDBJ whole genome shotgun (WGS) entry which is preliminary data.</text>
</comment>